<sequence length="225" mass="25066">MLVTAGTFSSGSSEVSTEFIAFFLALPFPGALVALNHELLEEWQKFTALRVYWAGVCTMLWYAHVLDVPSTSPLSGYLSPGDAIVSLDGKRIHNEQDWMEITALIDEQTLQSSNLSKSFEGPATVHRMKGYCVPTFVVEEINRTFFIDNQSACPDDLAEFVAIQCFDPSKSDNVDIEDGLSRRQRRHCLNAKDVVELNKCGEGRVTEITKGRHYVNQNPLRGTTA</sequence>
<protein>
    <submittedName>
        <fullName evidence="1">Uncharacterized protein</fullName>
    </submittedName>
</protein>
<reference evidence="1 2" key="1">
    <citation type="journal article" date="2006" name="Science">
        <title>The genome of black cottonwood, Populus trichocarpa (Torr. &amp; Gray).</title>
        <authorList>
            <person name="Tuskan G.A."/>
            <person name="Difazio S."/>
            <person name="Jansson S."/>
            <person name="Bohlmann J."/>
            <person name="Grigoriev I."/>
            <person name="Hellsten U."/>
            <person name="Putnam N."/>
            <person name="Ralph S."/>
            <person name="Rombauts S."/>
            <person name="Salamov A."/>
            <person name="Schein J."/>
            <person name="Sterck L."/>
            <person name="Aerts A."/>
            <person name="Bhalerao R.R."/>
            <person name="Bhalerao R.P."/>
            <person name="Blaudez D."/>
            <person name="Boerjan W."/>
            <person name="Brun A."/>
            <person name="Brunner A."/>
            <person name="Busov V."/>
            <person name="Campbell M."/>
            <person name="Carlson J."/>
            <person name="Chalot M."/>
            <person name="Chapman J."/>
            <person name="Chen G.L."/>
            <person name="Cooper D."/>
            <person name="Coutinho P.M."/>
            <person name="Couturier J."/>
            <person name="Covert S."/>
            <person name="Cronk Q."/>
            <person name="Cunningham R."/>
            <person name="Davis J."/>
            <person name="Degroeve S."/>
            <person name="Dejardin A."/>
            <person name="Depamphilis C."/>
            <person name="Detter J."/>
            <person name="Dirks B."/>
            <person name="Dubchak I."/>
            <person name="Duplessis S."/>
            <person name="Ehlting J."/>
            <person name="Ellis B."/>
            <person name="Gendler K."/>
            <person name="Goodstein D."/>
            <person name="Gribskov M."/>
            <person name="Grimwood J."/>
            <person name="Groover A."/>
            <person name="Gunter L."/>
            <person name="Hamberger B."/>
            <person name="Heinze B."/>
            <person name="Helariutta Y."/>
            <person name="Henrissat B."/>
            <person name="Holligan D."/>
            <person name="Holt R."/>
            <person name="Huang W."/>
            <person name="Islam-Faridi N."/>
            <person name="Jones S."/>
            <person name="Jones-Rhoades M."/>
            <person name="Jorgensen R."/>
            <person name="Joshi C."/>
            <person name="Kangasjarvi J."/>
            <person name="Karlsson J."/>
            <person name="Kelleher C."/>
            <person name="Kirkpatrick R."/>
            <person name="Kirst M."/>
            <person name="Kohler A."/>
            <person name="Kalluri U."/>
            <person name="Larimer F."/>
            <person name="Leebens-Mack J."/>
            <person name="Leple J.C."/>
            <person name="Locascio P."/>
            <person name="Lou Y."/>
            <person name="Lucas S."/>
            <person name="Martin F."/>
            <person name="Montanini B."/>
            <person name="Napoli C."/>
            <person name="Nelson D.R."/>
            <person name="Nelson C."/>
            <person name="Nieminen K."/>
            <person name="Nilsson O."/>
            <person name="Pereda V."/>
            <person name="Peter G."/>
            <person name="Philippe R."/>
            <person name="Pilate G."/>
            <person name="Poliakov A."/>
            <person name="Razumovskaya J."/>
            <person name="Richardson P."/>
            <person name="Rinaldi C."/>
            <person name="Ritland K."/>
            <person name="Rouze P."/>
            <person name="Ryaboy D."/>
            <person name="Schmutz J."/>
            <person name="Schrader J."/>
            <person name="Segerman B."/>
            <person name="Shin H."/>
            <person name="Siddiqui A."/>
            <person name="Sterky F."/>
            <person name="Terry A."/>
            <person name="Tsai C.J."/>
            <person name="Uberbacher E."/>
            <person name="Unneberg P."/>
            <person name="Vahala J."/>
            <person name="Wall K."/>
            <person name="Wessler S."/>
            <person name="Yang G."/>
            <person name="Yin T."/>
            <person name="Douglas C."/>
            <person name="Marra M."/>
            <person name="Sandberg G."/>
            <person name="Van de Peer Y."/>
            <person name="Rokhsar D."/>
        </authorList>
    </citation>
    <scope>NUCLEOTIDE SEQUENCE [LARGE SCALE GENOMIC DNA]</scope>
    <source>
        <strain evidence="2">cv. Nisqually</strain>
    </source>
</reference>
<organism evidence="1 2">
    <name type="scientific">Populus trichocarpa</name>
    <name type="common">Western balsam poplar</name>
    <name type="synonym">Populus balsamifera subsp. trichocarpa</name>
    <dbReference type="NCBI Taxonomy" id="3694"/>
    <lineage>
        <taxon>Eukaryota</taxon>
        <taxon>Viridiplantae</taxon>
        <taxon>Streptophyta</taxon>
        <taxon>Embryophyta</taxon>
        <taxon>Tracheophyta</taxon>
        <taxon>Spermatophyta</taxon>
        <taxon>Magnoliopsida</taxon>
        <taxon>eudicotyledons</taxon>
        <taxon>Gunneridae</taxon>
        <taxon>Pentapetalae</taxon>
        <taxon>rosids</taxon>
        <taxon>fabids</taxon>
        <taxon>Malpighiales</taxon>
        <taxon>Salicaceae</taxon>
        <taxon>Saliceae</taxon>
        <taxon>Populus</taxon>
    </lineage>
</organism>
<proteinExistence type="predicted"/>
<comment type="caution">
    <text evidence="1">The sequence shown here is derived from an EMBL/GenBank/DDBJ whole genome shotgun (WGS) entry which is preliminary data.</text>
</comment>
<gene>
    <name evidence="1" type="ORF">POPTR_001G073200v4</name>
</gene>
<evidence type="ECO:0000313" key="1">
    <source>
        <dbReference type="EMBL" id="KAI9401038.1"/>
    </source>
</evidence>
<dbReference type="Proteomes" id="UP000006729">
    <property type="component" value="Chromosome 1"/>
</dbReference>
<evidence type="ECO:0000313" key="2">
    <source>
        <dbReference type="Proteomes" id="UP000006729"/>
    </source>
</evidence>
<name>A0ACC0THP9_POPTR</name>
<dbReference type="EMBL" id="CM009290">
    <property type="protein sequence ID" value="KAI9401038.1"/>
    <property type="molecule type" value="Genomic_DNA"/>
</dbReference>
<keyword evidence="2" id="KW-1185">Reference proteome</keyword>
<accession>A0ACC0THP9</accession>